<dbReference type="Proteomes" id="UP000748025">
    <property type="component" value="Unassembled WGS sequence"/>
</dbReference>
<accession>A0A9P7N3Y0</accession>
<feature type="compositionally biased region" description="Polar residues" evidence="1">
    <location>
        <begin position="495"/>
        <end position="509"/>
    </location>
</feature>
<feature type="compositionally biased region" description="Low complexity" evidence="1">
    <location>
        <begin position="764"/>
        <end position="784"/>
    </location>
</feature>
<feature type="compositionally biased region" description="Low complexity" evidence="1">
    <location>
        <begin position="588"/>
        <end position="609"/>
    </location>
</feature>
<feature type="compositionally biased region" description="Basic and acidic residues" evidence="1">
    <location>
        <begin position="524"/>
        <end position="533"/>
    </location>
</feature>
<proteinExistence type="predicted"/>
<protein>
    <submittedName>
        <fullName evidence="2">Uncharacterized protein</fullName>
    </submittedName>
</protein>
<feature type="compositionally biased region" description="Polar residues" evidence="1">
    <location>
        <begin position="146"/>
        <end position="161"/>
    </location>
</feature>
<dbReference type="AlphaFoldDB" id="A0A9P7N3Y0"/>
<feature type="non-terminal residue" evidence="2">
    <location>
        <position position="833"/>
    </location>
</feature>
<feature type="region of interest" description="Disordered" evidence="1">
    <location>
        <begin position="574"/>
        <end position="659"/>
    </location>
</feature>
<feature type="compositionally biased region" description="Low complexity" evidence="1">
    <location>
        <begin position="742"/>
        <end position="753"/>
    </location>
</feature>
<evidence type="ECO:0000313" key="3">
    <source>
        <dbReference type="Proteomes" id="UP000748025"/>
    </source>
</evidence>
<evidence type="ECO:0000313" key="2">
    <source>
        <dbReference type="EMBL" id="KAG5988978.1"/>
    </source>
</evidence>
<feature type="compositionally biased region" description="Polar residues" evidence="1">
    <location>
        <begin position="302"/>
        <end position="322"/>
    </location>
</feature>
<feature type="compositionally biased region" description="Polar residues" evidence="1">
    <location>
        <begin position="642"/>
        <end position="657"/>
    </location>
</feature>
<feature type="compositionally biased region" description="Polar residues" evidence="1">
    <location>
        <begin position="471"/>
        <end position="484"/>
    </location>
</feature>
<organism evidence="2 3">
    <name type="scientific">Claviceps pusilla</name>
    <dbReference type="NCBI Taxonomy" id="123648"/>
    <lineage>
        <taxon>Eukaryota</taxon>
        <taxon>Fungi</taxon>
        <taxon>Dikarya</taxon>
        <taxon>Ascomycota</taxon>
        <taxon>Pezizomycotina</taxon>
        <taxon>Sordariomycetes</taxon>
        <taxon>Hypocreomycetidae</taxon>
        <taxon>Hypocreales</taxon>
        <taxon>Clavicipitaceae</taxon>
        <taxon>Claviceps</taxon>
    </lineage>
</organism>
<comment type="caution">
    <text evidence="2">The sequence shown here is derived from an EMBL/GenBank/DDBJ whole genome shotgun (WGS) entry which is preliminary data.</text>
</comment>
<reference evidence="2" key="1">
    <citation type="journal article" date="2020" name="bioRxiv">
        <title>Whole genome comparisons of ergot fungi reveals the divergence and evolution of species within the genus Claviceps are the result of varying mechanisms driving genome evolution and host range expansion.</title>
        <authorList>
            <person name="Wyka S.A."/>
            <person name="Mondo S.J."/>
            <person name="Liu M."/>
            <person name="Dettman J."/>
            <person name="Nalam V."/>
            <person name="Broders K.D."/>
        </authorList>
    </citation>
    <scope>NUCLEOTIDE SEQUENCE</scope>
    <source>
        <strain evidence="2">CCC 602</strain>
    </source>
</reference>
<feature type="region of interest" description="Disordered" evidence="1">
    <location>
        <begin position="110"/>
        <end position="411"/>
    </location>
</feature>
<evidence type="ECO:0000256" key="1">
    <source>
        <dbReference type="SAM" id="MobiDB-lite"/>
    </source>
</evidence>
<dbReference type="OrthoDB" id="5151921at2759"/>
<feature type="compositionally biased region" description="Polar residues" evidence="1">
    <location>
        <begin position="209"/>
        <end position="222"/>
    </location>
</feature>
<feature type="compositionally biased region" description="Acidic residues" evidence="1">
    <location>
        <begin position="110"/>
        <end position="129"/>
    </location>
</feature>
<keyword evidence="3" id="KW-1185">Reference proteome</keyword>
<gene>
    <name evidence="2" type="ORF">E4U43_004589</name>
</gene>
<feature type="region of interest" description="Disordered" evidence="1">
    <location>
        <begin position="447"/>
        <end position="558"/>
    </location>
</feature>
<name>A0A9P7N3Y0_9HYPO</name>
<feature type="compositionally biased region" description="Polar residues" evidence="1">
    <location>
        <begin position="448"/>
        <end position="461"/>
    </location>
</feature>
<feature type="region of interest" description="Disordered" evidence="1">
    <location>
        <begin position="733"/>
        <end position="833"/>
    </location>
</feature>
<feature type="compositionally biased region" description="Low complexity" evidence="1">
    <location>
        <begin position="621"/>
        <end position="635"/>
    </location>
</feature>
<feature type="compositionally biased region" description="Basic and acidic residues" evidence="1">
    <location>
        <begin position="326"/>
        <end position="341"/>
    </location>
</feature>
<sequence length="833" mass="88136">MPGLCRHHASLQTTPASNLNALKRLELGARAQNWPRVRNYARLNPTSTQARPHCEDNAGLDIPHSISPLLVENFTMPPVTPAGLNAYQVNLNRTKTKKWVEAKVQNYDGDDWGVDEYGDGDGDDDDDEPEPTHASSSAMLRPVTHATGSRNSSLPSLQTRRPSPASEIAGRRAHHFSPVSGGSWGRHDAEAMRSSSNSPVHAAQRTVHEGSQSSDAPTSKPASNFRHKKSNSIGNDEGFNVAGRRDSAEYTDGDAGDQRHLSASPQLPDLARMSAFGTDLFPRSSRNYSARKSVGGTLPEDASSSGPNSDNGSAAGRTSSVNPARENTDAPESRRNLHDESGATEVVSPLPPKDNASILHRDVEIHTVAPLRTPSPRAPLHSTRESSLPGAGSFHAAEQPKLGTRSNTTELAPVLRRATFDTAASSPVKDNDLLSDEILKSLGRSATAVETFNGQPTNKNSTPPPEHVGTRDSSSPEASTNISPITEDPDGEGVPTSQPGVSPTNNQAAQWLVPPQSPTLRPRFSWEAEERITHAPAQPEPLPYTDPSTASAGQGVDDIHQNTAAVDPSYMADAENSVSQVPRATAISPQASTSSRQSAARQTAASEAPDSISHDEMENRSASASVHAVAQSSLADQKTPHHTGSNSISSAPLSENPSVLDEQFRSNLNPVVHASSTTATPQLSQAQIMSLRDIMKLSSSTERVAKFNESRDMFASTESGLEDWLVHLSAEHPELAPDGPLSGVQGAQQSSSAPNTAAQADKTNPASQQHAAASSSNTASSPNTRSRRAGSAIPSPASGQIGSKSKEFMQSAGKMGKGLLSKGRSKLRGTGDK</sequence>
<dbReference type="EMBL" id="SRPW01002996">
    <property type="protein sequence ID" value="KAG5988978.1"/>
    <property type="molecule type" value="Genomic_DNA"/>
</dbReference>